<dbReference type="SUPFAM" id="SSF53300">
    <property type="entry name" value="vWA-like"/>
    <property type="match status" value="1"/>
</dbReference>
<keyword evidence="2" id="KW-0677">Repeat</keyword>
<dbReference type="CDD" id="cd04047">
    <property type="entry name" value="C2B_Copine"/>
    <property type="match status" value="1"/>
</dbReference>
<evidence type="ECO:0000313" key="5">
    <source>
        <dbReference type="EMBL" id="CAK8696200.1"/>
    </source>
</evidence>
<keyword evidence="6" id="KW-1185">Reference proteome</keyword>
<dbReference type="Gene3D" id="2.60.40.150">
    <property type="entry name" value="C2 domain"/>
    <property type="match status" value="2"/>
</dbReference>
<evidence type="ECO:0000256" key="2">
    <source>
        <dbReference type="ARBA" id="ARBA00022737"/>
    </source>
</evidence>
<feature type="domain" description="C2" evidence="4">
    <location>
        <begin position="1"/>
        <end position="123"/>
    </location>
</feature>
<dbReference type="EMBL" id="CAWYQH010000152">
    <property type="protein sequence ID" value="CAK8696200.1"/>
    <property type="molecule type" value="Genomic_DNA"/>
</dbReference>
<dbReference type="InterPro" id="IPR037768">
    <property type="entry name" value="C2B_Copine"/>
</dbReference>
<dbReference type="CDD" id="cd04048">
    <property type="entry name" value="C2A_Copine"/>
    <property type="match status" value="1"/>
</dbReference>
<dbReference type="CDD" id="cd01459">
    <property type="entry name" value="vWA_copine_like"/>
    <property type="match status" value="1"/>
</dbReference>
<dbReference type="PROSITE" id="PS50004">
    <property type="entry name" value="C2"/>
    <property type="match status" value="2"/>
</dbReference>
<dbReference type="InterPro" id="IPR000008">
    <property type="entry name" value="C2_dom"/>
</dbReference>
<proteinExistence type="inferred from homology"/>
<feature type="region of interest" description="Disordered" evidence="3">
    <location>
        <begin position="536"/>
        <end position="565"/>
    </location>
</feature>
<dbReference type="InterPro" id="IPR036465">
    <property type="entry name" value="vWFA_dom_sf"/>
</dbReference>
<reference evidence="5 6" key="1">
    <citation type="submission" date="2024-02" db="EMBL/GenBank/DDBJ databases">
        <authorList>
            <person name="Daric V."/>
            <person name="Darras S."/>
        </authorList>
    </citation>
    <scope>NUCLEOTIDE SEQUENCE [LARGE SCALE GENOMIC DNA]</scope>
</reference>
<sequence>MSQPRVAPPPAPCHSKVELRVSCANLLDKDVMSKSDPLCALYVQKKDGKWFELGRTEMILNNLNPRFAKTFVIDYYFEEVQKLKFAVFDIDNATQSLIDDDFLGEVESTLGHIVSNAAITEKLLLHNKRPAGRSTITITAEELGGNNEVAHLHFRAQGLDKKDFFGKSDPYLEIHRQGPDGRMMMVHRTEFIKNTLNPTWKPFKISMQTLCGGNYDTQLNIKCYDWDNDGSSDFIGEFNTTVRSFLEAASIQVKWDCINPEKKKKKGSKYKNSGIIFLTSCKVETEYTFLDFILGGCQINFTVAIDFTGSNGDPRTPQSLHYINPQYPNEYIKALRSVGEVCQDYDSDKLFPGLGFGARIPPSFQVSHEFPLSFNFQNPFCQGIAGLEAAYCNCINQVQLYGPTNFAPVINHVTRFANEEAQKNTASNYYILLILTDGVISDFHQTRDAIVAASHLPMSIIIVGVGGADFTEMNVLDGDDVRLRDRNGRPCMRDIVQFVPFRDFQNAPRHVLAKNVLAELPDQVISYYRSRSIKPMKDPKLAQKNQFGAPGAPPPYSSAPPNPAY</sequence>
<accession>A0ABP0GWT8</accession>
<comment type="similarity">
    <text evidence="1">Belongs to the copine family.</text>
</comment>
<comment type="caution">
    <text evidence="5">The sequence shown here is derived from an EMBL/GenBank/DDBJ whole genome shotgun (WGS) entry which is preliminary data.</text>
</comment>
<dbReference type="Proteomes" id="UP001642483">
    <property type="component" value="Unassembled WGS sequence"/>
</dbReference>
<feature type="domain" description="C2" evidence="4">
    <location>
        <begin position="130"/>
        <end position="256"/>
    </location>
</feature>
<evidence type="ECO:0000256" key="1">
    <source>
        <dbReference type="ARBA" id="ARBA00009048"/>
    </source>
</evidence>
<dbReference type="InterPro" id="IPR002035">
    <property type="entry name" value="VWF_A"/>
</dbReference>
<dbReference type="SUPFAM" id="SSF49562">
    <property type="entry name" value="C2 domain (Calcium/lipid-binding domain, CaLB)"/>
    <property type="match status" value="2"/>
</dbReference>
<organism evidence="5 6">
    <name type="scientific">Clavelina lepadiformis</name>
    <name type="common">Light-bulb sea squirt</name>
    <name type="synonym">Ascidia lepadiformis</name>
    <dbReference type="NCBI Taxonomy" id="159417"/>
    <lineage>
        <taxon>Eukaryota</taxon>
        <taxon>Metazoa</taxon>
        <taxon>Chordata</taxon>
        <taxon>Tunicata</taxon>
        <taxon>Ascidiacea</taxon>
        <taxon>Aplousobranchia</taxon>
        <taxon>Clavelinidae</taxon>
        <taxon>Clavelina</taxon>
    </lineage>
</organism>
<dbReference type="PANTHER" id="PTHR10857:SF102">
    <property type="entry name" value="C2 DOMAIN-CONTAINING PROTEIN"/>
    <property type="match status" value="1"/>
</dbReference>
<evidence type="ECO:0000313" key="6">
    <source>
        <dbReference type="Proteomes" id="UP001642483"/>
    </source>
</evidence>
<evidence type="ECO:0000256" key="3">
    <source>
        <dbReference type="SAM" id="MobiDB-lite"/>
    </source>
</evidence>
<dbReference type="InterPro" id="IPR035892">
    <property type="entry name" value="C2_domain_sf"/>
</dbReference>
<gene>
    <name evidence="5" type="ORF">CVLEPA_LOCUS29374</name>
</gene>
<dbReference type="SMART" id="SM00327">
    <property type="entry name" value="VWA"/>
    <property type="match status" value="1"/>
</dbReference>
<name>A0ABP0GWT8_CLALP</name>
<dbReference type="InterPro" id="IPR045052">
    <property type="entry name" value="Copine"/>
</dbReference>
<feature type="compositionally biased region" description="Pro residues" evidence="3">
    <location>
        <begin position="551"/>
        <end position="565"/>
    </location>
</feature>
<dbReference type="InterPro" id="IPR010734">
    <property type="entry name" value="Copine_C"/>
</dbReference>
<dbReference type="Pfam" id="PF07002">
    <property type="entry name" value="Copine"/>
    <property type="match status" value="1"/>
</dbReference>
<dbReference type="SMART" id="SM00239">
    <property type="entry name" value="C2"/>
    <property type="match status" value="2"/>
</dbReference>
<protein>
    <recommendedName>
        <fullName evidence="4">C2 domain-containing protein</fullName>
    </recommendedName>
</protein>
<dbReference type="Pfam" id="PF00168">
    <property type="entry name" value="C2"/>
    <property type="match status" value="2"/>
</dbReference>
<evidence type="ECO:0000259" key="4">
    <source>
        <dbReference type="PROSITE" id="PS50004"/>
    </source>
</evidence>
<dbReference type="PANTHER" id="PTHR10857">
    <property type="entry name" value="COPINE"/>
    <property type="match status" value="1"/>
</dbReference>